<dbReference type="AlphaFoldDB" id="A0A014QXY0"/>
<dbReference type="Proteomes" id="UP000030151">
    <property type="component" value="Unassembled WGS sequence"/>
</dbReference>
<name>A0A014QXY0_9HYPO</name>
<protein>
    <submittedName>
        <fullName evidence="2">Uncharacterized protein</fullName>
    </submittedName>
</protein>
<dbReference type="EMBL" id="JELW01000018">
    <property type="protein sequence ID" value="EXU99475.1"/>
    <property type="molecule type" value="Genomic_DNA"/>
</dbReference>
<evidence type="ECO:0000256" key="1">
    <source>
        <dbReference type="SAM" id="MobiDB-lite"/>
    </source>
</evidence>
<dbReference type="HOGENOM" id="CLU_1603136_0_0_1"/>
<gene>
    <name evidence="2" type="ORF">X797_007281</name>
</gene>
<comment type="caution">
    <text evidence="2">The sequence shown here is derived from an EMBL/GenBank/DDBJ whole genome shotgun (WGS) entry which is preliminary data.</text>
</comment>
<feature type="compositionally biased region" description="Basic residues" evidence="1">
    <location>
        <begin position="14"/>
        <end position="30"/>
    </location>
</feature>
<proteinExistence type="predicted"/>
<evidence type="ECO:0000313" key="3">
    <source>
        <dbReference type="Proteomes" id="UP000030151"/>
    </source>
</evidence>
<organism evidence="2 3">
    <name type="scientific">Metarhizium robertsii</name>
    <dbReference type="NCBI Taxonomy" id="568076"/>
    <lineage>
        <taxon>Eukaryota</taxon>
        <taxon>Fungi</taxon>
        <taxon>Dikarya</taxon>
        <taxon>Ascomycota</taxon>
        <taxon>Pezizomycotina</taxon>
        <taxon>Sordariomycetes</taxon>
        <taxon>Hypocreomycetidae</taxon>
        <taxon>Hypocreales</taxon>
        <taxon>Clavicipitaceae</taxon>
        <taxon>Metarhizium</taxon>
    </lineage>
</organism>
<dbReference type="OrthoDB" id="10374690at2759"/>
<accession>A0A014QXY0</accession>
<reference evidence="2 3" key="1">
    <citation type="submission" date="2014-02" db="EMBL/GenBank/DDBJ databases">
        <title>The genome sequence of the entomopathogenic fungus Metarhizium robertsii ARSEF 2575.</title>
        <authorList>
            <person name="Giuliano Garisto Donzelli B."/>
            <person name="Roe B.A."/>
            <person name="Macmil S.L."/>
            <person name="Krasnoff S.B."/>
            <person name="Gibson D.M."/>
        </authorList>
    </citation>
    <scope>NUCLEOTIDE SEQUENCE [LARGE SCALE GENOMIC DNA]</scope>
    <source>
        <strain evidence="2 3">ARSEF 2575</strain>
    </source>
</reference>
<sequence>MDSSGSFASDGHGGRRMRRAAKGGCRRSRGSRCQWELSTSAVARRRKEMEPLDAPGADAVDDDAVDAMGAPRRRRVSEVLVLLEAPTKALESRGGQVSGPELMEVGCWLGEDWRRRTHAGPWEAASVNWSDTLDNVRRTACCVPLGQIRHLSRKVQSKNGAWGAPYLESA</sequence>
<feature type="region of interest" description="Disordered" evidence="1">
    <location>
        <begin position="1"/>
        <end position="39"/>
    </location>
</feature>
<evidence type="ECO:0000313" key="2">
    <source>
        <dbReference type="EMBL" id="EXU99475.1"/>
    </source>
</evidence>